<dbReference type="PANTHER" id="PTHR23098:SF16">
    <property type="entry name" value="REGULATORY PROTEIN ZESTE"/>
    <property type="match status" value="1"/>
</dbReference>
<reference evidence="8 9" key="1">
    <citation type="submission" date="2019-08" db="EMBL/GenBank/DDBJ databases">
        <title>Whole genome of Aphis craccivora.</title>
        <authorList>
            <person name="Voronova N.V."/>
            <person name="Shulinski R.S."/>
            <person name="Bandarenka Y.V."/>
            <person name="Zhorov D.G."/>
            <person name="Warner D."/>
        </authorList>
    </citation>
    <scope>NUCLEOTIDE SEQUENCE [LARGE SCALE GENOMIC DNA]</scope>
    <source>
        <strain evidence="8">180601</strain>
        <tissue evidence="8">Whole Body</tissue>
    </source>
</reference>
<comment type="function">
    <text evidence="5">Involved in transvection phenomena (= synapsis-dependent gene expression), where the synaptic pairing of chromosomes carrying genes with which zeste interacts influences the expression of these genes. Zeste binds to DNA and stimulates transcription from a nearby promoter.</text>
</comment>
<dbReference type="AlphaFoldDB" id="A0A6G0Y734"/>
<evidence type="ECO:0000256" key="6">
    <source>
        <dbReference type="SAM" id="Coils"/>
    </source>
</evidence>
<evidence type="ECO:0000256" key="4">
    <source>
        <dbReference type="ARBA" id="ARBA00023163"/>
    </source>
</evidence>
<dbReference type="OrthoDB" id="3066195at2759"/>
<keyword evidence="9" id="KW-1185">Reference proteome</keyword>
<feature type="domain" description="Myb/SANT-like DNA-binding" evidence="7">
    <location>
        <begin position="20"/>
        <end position="97"/>
    </location>
</feature>
<keyword evidence="3" id="KW-0805">Transcription regulation</keyword>
<dbReference type="GO" id="GO:0003677">
    <property type="term" value="F:DNA binding"/>
    <property type="evidence" value="ECO:0007669"/>
    <property type="project" value="UniProtKB-KW"/>
</dbReference>
<dbReference type="GO" id="GO:0005634">
    <property type="term" value="C:nucleus"/>
    <property type="evidence" value="ECO:0007669"/>
    <property type="project" value="TreeGrafter"/>
</dbReference>
<name>A0A6G0Y734_APHCR</name>
<comment type="subunit">
    <text evidence="1">Self-associates forming complexes of several hundred monomers.</text>
</comment>
<accession>A0A6G0Y734</accession>
<evidence type="ECO:0000256" key="5">
    <source>
        <dbReference type="ARBA" id="ARBA00025466"/>
    </source>
</evidence>
<dbReference type="EMBL" id="VUJU01005797">
    <property type="protein sequence ID" value="KAF0750227.1"/>
    <property type="molecule type" value="Genomic_DNA"/>
</dbReference>
<evidence type="ECO:0000313" key="8">
    <source>
        <dbReference type="EMBL" id="KAF0750227.1"/>
    </source>
</evidence>
<comment type="caution">
    <text evidence="8">The sequence shown here is derived from an EMBL/GenBank/DDBJ whole genome shotgun (WGS) entry which is preliminary data.</text>
</comment>
<evidence type="ECO:0000256" key="3">
    <source>
        <dbReference type="ARBA" id="ARBA00023015"/>
    </source>
</evidence>
<gene>
    <name evidence="8" type="ORF">FWK35_00015259</name>
</gene>
<evidence type="ECO:0000256" key="1">
    <source>
        <dbReference type="ARBA" id="ARBA00011764"/>
    </source>
</evidence>
<dbReference type="PANTHER" id="PTHR23098">
    <property type="entry name" value="AGAP001331-PA-RELATED"/>
    <property type="match status" value="1"/>
</dbReference>
<protein>
    <recommendedName>
        <fullName evidence="2">Regulatory protein zeste</fullName>
    </recommendedName>
</protein>
<feature type="coiled-coil region" evidence="6">
    <location>
        <begin position="75"/>
        <end position="102"/>
    </location>
</feature>
<evidence type="ECO:0000313" key="9">
    <source>
        <dbReference type="Proteomes" id="UP000478052"/>
    </source>
</evidence>
<dbReference type="Pfam" id="PF13873">
    <property type="entry name" value="Myb_DNA-bind_5"/>
    <property type="match status" value="1"/>
</dbReference>
<keyword evidence="4" id="KW-0804">Transcription</keyword>
<proteinExistence type="predicted"/>
<sequence>MDLPGCSTERLKFYEKMAKRAPNFTQNEKDWLLHYVDKNKNVLECKKSDVNTNGMKQKTWEKIEQEFNASSNGEYRSAQVLKKKWENVKKRAKEKAAEEKHDIITTGGGPAPLIRYNEEEKRVIEIIGEERVSGSKFEFDCDNEDLCTEVIFDTDDYTIDGTDNDATGMLESLRYNKIPSSSLLTLPVKAIQKPEMDKSLNVAKPNTSDFQTKWKNMSAESLRHPITECLRQVDGNISNTQETESPFTRKRKHLQDKIDKWINNKSNVAEESVVLQNVKANGEKILYELKEKKLKQEMFFSAQKHALEIDILELQKQKLKKELGIL</sequence>
<evidence type="ECO:0000259" key="7">
    <source>
        <dbReference type="Pfam" id="PF13873"/>
    </source>
</evidence>
<dbReference type="Proteomes" id="UP000478052">
    <property type="component" value="Unassembled WGS sequence"/>
</dbReference>
<dbReference type="InterPro" id="IPR028002">
    <property type="entry name" value="Myb_DNA-bind_5"/>
</dbReference>
<evidence type="ECO:0000256" key="2">
    <source>
        <dbReference type="ARBA" id="ARBA00016807"/>
    </source>
</evidence>
<keyword evidence="6" id="KW-0175">Coiled coil</keyword>
<keyword evidence="8" id="KW-0238">DNA-binding</keyword>
<organism evidence="8 9">
    <name type="scientific">Aphis craccivora</name>
    <name type="common">Cowpea aphid</name>
    <dbReference type="NCBI Taxonomy" id="307492"/>
    <lineage>
        <taxon>Eukaryota</taxon>
        <taxon>Metazoa</taxon>
        <taxon>Ecdysozoa</taxon>
        <taxon>Arthropoda</taxon>
        <taxon>Hexapoda</taxon>
        <taxon>Insecta</taxon>
        <taxon>Pterygota</taxon>
        <taxon>Neoptera</taxon>
        <taxon>Paraneoptera</taxon>
        <taxon>Hemiptera</taxon>
        <taxon>Sternorrhyncha</taxon>
        <taxon>Aphidomorpha</taxon>
        <taxon>Aphidoidea</taxon>
        <taxon>Aphididae</taxon>
        <taxon>Aphidini</taxon>
        <taxon>Aphis</taxon>
        <taxon>Aphis</taxon>
    </lineage>
</organism>